<comment type="caution">
    <text evidence="2">The sequence shown here is derived from an EMBL/GenBank/DDBJ whole genome shotgun (WGS) entry which is preliminary data.</text>
</comment>
<gene>
    <name evidence="2" type="ORF">GTP27_07630</name>
</gene>
<evidence type="ECO:0000313" key="2">
    <source>
        <dbReference type="EMBL" id="MYM39202.1"/>
    </source>
</evidence>
<dbReference type="Proteomes" id="UP000478090">
    <property type="component" value="Unassembled WGS sequence"/>
</dbReference>
<protein>
    <submittedName>
        <fullName evidence="2">Uncharacterized protein</fullName>
    </submittedName>
</protein>
<organism evidence="2 3">
    <name type="scientific">Duganella qianjiadongensis</name>
    <dbReference type="NCBI Taxonomy" id="2692176"/>
    <lineage>
        <taxon>Bacteria</taxon>
        <taxon>Pseudomonadati</taxon>
        <taxon>Pseudomonadota</taxon>
        <taxon>Betaproteobacteria</taxon>
        <taxon>Burkholderiales</taxon>
        <taxon>Oxalobacteraceae</taxon>
        <taxon>Telluria group</taxon>
        <taxon>Duganella</taxon>
    </lineage>
</organism>
<feature type="region of interest" description="Disordered" evidence="1">
    <location>
        <begin position="51"/>
        <end position="81"/>
    </location>
</feature>
<name>A0ABW9VKF8_9BURK</name>
<proteinExistence type="predicted"/>
<dbReference type="EMBL" id="WWCM01000004">
    <property type="protein sequence ID" value="MYM39202.1"/>
    <property type="molecule type" value="Genomic_DNA"/>
</dbReference>
<evidence type="ECO:0000313" key="3">
    <source>
        <dbReference type="Proteomes" id="UP000478090"/>
    </source>
</evidence>
<keyword evidence="3" id="KW-1185">Reference proteome</keyword>
<reference evidence="2 3" key="1">
    <citation type="submission" date="2019-12" db="EMBL/GenBank/DDBJ databases">
        <title>Novel species isolated from a subtropical stream in China.</title>
        <authorList>
            <person name="Lu H."/>
        </authorList>
    </citation>
    <scope>NUCLEOTIDE SEQUENCE [LARGE SCALE GENOMIC DNA]</scope>
    <source>
        <strain evidence="2 3">CY13W</strain>
    </source>
</reference>
<evidence type="ECO:0000256" key="1">
    <source>
        <dbReference type="SAM" id="MobiDB-lite"/>
    </source>
</evidence>
<dbReference type="RefSeq" id="WP_161038595.1">
    <property type="nucleotide sequence ID" value="NZ_WWCM01000004.1"/>
</dbReference>
<sequence>MVNLIFSVKSPKSLNSLFHFALSKSTSTFKYLTIDLWKLIVLHRNVRTQAAGKTKPRLSRGKPGLAVTAEARRAARRKNVL</sequence>
<accession>A0ABW9VKF8</accession>